<organism evidence="1 2">
    <name type="scientific">Pectobacterium jejuense</name>
    <dbReference type="NCBI Taxonomy" id="2974022"/>
    <lineage>
        <taxon>Bacteria</taxon>
        <taxon>Pseudomonadati</taxon>
        <taxon>Pseudomonadota</taxon>
        <taxon>Gammaproteobacteria</taxon>
        <taxon>Enterobacterales</taxon>
        <taxon>Pectobacteriaceae</taxon>
        <taxon>Pectobacterium</taxon>
    </lineage>
</organism>
<reference evidence="1 2" key="1">
    <citation type="submission" date="2024-10" db="EMBL/GenBank/DDBJ databases">
        <authorList>
            <person name="Lu C.-H."/>
        </authorList>
    </citation>
    <scope>NUCLEOTIDE SEQUENCE [LARGE SCALE GENOMIC DNA]</scope>
    <source>
        <strain evidence="1 2">22LXZD03-01</strain>
    </source>
</reference>
<gene>
    <name evidence="1" type="ORF">ACIPUH_13645</name>
</gene>
<dbReference type="Proteomes" id="UP001617702">
    <property type="component" value="Unassembled WGS sequence"/>
</dbReference>
<evidence type="ECO:0000313" key="2">
    <source>
        <dbReference type="Proteomes" id="UP001617702"/>
    </source>
</evidence>
<keyword evidence="2" id="KW-1185">Reference proteome</keyword>
<dbReference type="EMBL" id="JBIXLB010000005">
    <property type="protein sequence ID" value="MFJ5513832.1"/>
    <property type="molecule type" value="Genomic_DNA"/>
</dbReference>
<dbReference type="RefSeq" id="WP_400354922.1">
    <property type="nucleotide sequence ID" value="NZ_JBIXLA010000005.1"/>
</dbReference>
<protein>
    <recommendedName>
        <fullName evidence="3">KAP NTPase domain-containing protein</fullName>
    </recommendedName>
</protein>
<evidence type="ECO:0000313" key="1">
    <source>
        <dbReference type="EMBL" id="MFJ5513832.1"/>
    </source>
</evidence>
<proteinExistence type="predicted"/>
<accession>A0ABW8GWX7</accession>
<evidence type="ECO:0008006" key="3">
    <source>
        <dbReference type="Google" id="ProtNLM"/>
    </source>
</evidence>
<sequence length="586" mass="68300">MDFASVLIRTIKNQKDGLILINGAWGSGKTHYLKNKFRNLYNERQVYYISLLGVKSITDFKNKIIRVTYLDSPQSLETLKTLAQYSLKNIKNELGDTFLKGVELFTGAIQERVLNSLNGVFILDDIERVDEDIRNDILTYCYQNQQSKKIDNSDISEITYVLVGNFSSENDLSIQHKEKLISDELPFFGLDIFDFIEQKKTDKKIDITTITSVINTLELKNLRIIEKIIYKVNEVVINMSNPGVPDSSSFSLFVKNISICVLLKERYNFRRDTFDVYESEQLTRLIPNSEDTNKSSEQKNKEQLFDKIYEIQYQSQLLDYIFNIESAKDLADTFLPITSETSNDDYAYLSNPHLLSINESEYVESLRKAILAPQELILKKWLIAVKNYTNGIKNKYINEIDDLTINSINKIKESFSDDEIVEYTESKFKNVNYIEAIHFSENMDEFGQFFLNKYLEIRLNREKEEIIKKIKTGRWLNVGSEIMREPFKSKLLETIGIEKFIVGFKKSWTARDILDFSNHIKNTYTPIHVIHNPGEIKHLRNLNQQVIKHLNDLTPSFKYGALNQLKDCIQKILDQNKNRLHPNVNH</sequence>
<comment type="caution">
    <text evidence="1">The sequence shown here is derived from an EMBL/GenBank/DDBJ whole genome shotgun (WGS) entry which is preliminary data.</text>
</comment>
<dbReference type="SUPFAM" id="SSF52540">
    <property type="entry name" value="P-loop containing nucleoside triphosphate hydrolases"/>
    <property type="match status" value="1"/>
</dbReference>
<dbReference type="Gene3D" id="3.40.50.300">
    <property type="entry name" value="P-loop containing nucleotide triphosphate hydrolases"/>
    <property type="match status" value="1"/>
</dbReference>
<name>A0ABW8GWX7_9GAMM</name>
<dbReference type="InterPro" id="IPR027417">
    <property type="entry name" value="P-loop_NTPase"/>
</dbReference>